<organism evidence="2 3">
    <name type="scientific">Pseudomonas fluorescens</name>
    <dbReference type="NCBI Taxonomy" id="294"/>
    <lineage>
        <taxon>Bacteria</taxon>
        <taxon>Pseudomonadati</taxon>
        <taxon>Pseudomonadota</taxon>
        <taxon>Gammaproteobacteria</taxon>
        <taxon>Pseudomonadales</taxon>
        <taxon>Pseudomonadaceae</taxon>
        <taxon>Pseudomonas</taxon>
    </lineage>
</organism>
<keyword evidence="1" id="KW-0732">Signal</keyword>
<protein>
    <recommendedName>
        <fullName evidence="4">DUF2790 domain-containing protein</fullName>
    </recommendedName>
</protein>
<dbReference type="RefSeq" id="WP_150778459.1">
    <property type="nucleotide sequence ID" value="NZ_CABVIH010000002.1"/>
</dbReference>
<sequence length="92" mass="10149" precursor="true">MNTRMLLLASTLACTAFTGLAQAYDTSTSTTSNATPYHYGMTLNVGKVVSLTEPITDECKVVIADMKYIDKSGKPQELSYRKLSDACNFYYN</sequence>
<feature type="signal peptide" evidence="1">
    <location>
        <begin position="1"/>
        <end position="23"/>
    </location>
</feature>
<accession>A0A5E7GS81</accession>
<evidence type="ECO:0000313" key="3">
    <source>
        <dbReference type="Proteomes" id="UP000375525"/>
    </source>
</evidence>
<dbReference type="Proteomes" id="UP000375525">
    <property type="component" value="Unassembled WGS sequence"/>
</dbReference>
<evidence type="ECO:0008006" key="4">
    <source>
        <dbReference type="Google" id="ProtNLM"/>
    </source>
</evidence>
<dbReference type="OrthoDB" id="7017737at2"/>
<gene>
    <name evidence="2" type="ORF">PS880_00480</name>
</gene>
<feature type="chain" id="PRO_5022703522" description="DUF2790 domain-containing protein" evidence="1">
    <location>
        <begin position="24"/>
        <end position="92"/>
    </location>
</feature>
<reference evidence="2 3" key="1">
    <citation type="submission" date="2019-09" db="EMBL/GenBank/DDBJ databases">
        <authorList>
            <person name="Chandra G."/>
            <person name="Truman W A."/>
        </authorList>
    </citation>
    <scope>NUCLEOTIDE SEQUENCE [LARGE SCALE GENOMIC DNA]</scope>
    <source>
        <strain evidence="2">PS880</strain>
    </source>
</reference>
<name>A0A5E7GS81_PSEFL</name>
<dbReference type="InterPro" id="IPR021245">
    <property type="entry name" value="DUF2790"/>
</dbReference>
<dbReference type="AlphaFoldDB" id="A0A5E7GS81"/>
<proteinExistence type="predicted"/>
<dbReference type="Pfam" id="PF10976">
    <property type="entry name" value="DUF2790"/>
    <property type="match status" value="1"/>
</dbReference>
<evidence type="ECO:0000256" key="1">
    <source>
        <dbReference type="SAM" id="SignalP"/>
    </source>
</evidence>
<dbReference type="EMBL" id="CABVIH010000002">
    <property type="protein sequence ID" value="VVO54681.1"/>
    <property type="molecule type" value="Genomic_DNA"/>
</dbReference>
<evidence type="ECO:0000313" key="2">
    <source>
        <dbReference type="EMBL" id="VVO54681.1"/>
    </source>
</evidence>
<dbReference type="Gene3D" id="2.30.140.50">
    <property type="entry name" value="Protein of unknown function DUF2790"/>
    <property type="match status" value="1"/>
</dbReference>